<sequence length="73" mass="8446">MTPTSATVNAHAGRSKLMTLQEVYEELGISKSTWNDWKNKGRTPRFLKLPNNQVRIKRADFEKWLAQLEEVSV</sequence>
<dbReference type="SUPFAM" id="SSF46955">
    <property type="entry name" value="Putative DNA-binding domain"/>
    <property type="match status" value="1"/>
</dbReference>
<dbReference type="GO" id="GO:0003677">
    <property type="term" value="F:DNA binding"/>
    <property type="evidence" value="ECO:0007669"/>
    <property type="project" value="InterPro"/>
</dbReference>
<evidence type="ECO:0000313" key="2">
    <source>
        <dbReference type="EMBL" id="GLI41528.1"/>
    </source>
</evidence>
<keyword evidence="3" id="KW-1185">Reference proteome</keyword>
<dbReference type="EMBL" id="BSDT01000001">
    <property type="protein sequence ID" value="GLI41528.1"/>
    <property type="molecule type" value="Genomic_DNA"/>
</dbReference>
<dbReference type="RefSeq" id="WP_281846124.1">
    <property type="nucleotide sequence ID" value="NZ_BSDT01000001.1"/>
</dbReference>
<dbReference type="InterPro" id="IPR041657">
    <property type="entry name" value="HTH_17"/>
</dbReference>
<protein>
    <recommendedName>
        <fullName evidence="1">Helix-turn-helix domain-containing protein</fullName>
    </recommendedName>
</protein>
<dbReference type="InterPro" id="IPR009061">
    <property type="entry name" value="DNA-bd_dom_put_sf"/>
</dbReference>
<reference evidence="2" key="1">
    <citation type="submission" date="2022-12" db="EMBL/GenBank/DDBJ databases">
        <title>Reference genome sequencing for broad-spectrum identification of bacterial and archaeal isolates by mass spectrometry.</title>
        <authorList>
            <person name="Sekiguchi Y."/>
            <person name="Tourlousse D.M."/>
        </authorList>
    </citation>
    <scope>NUCLEOTIDE SEQUENCE</scope>
    <source>
        <strain evidence="2">LLR39Z86</strain>
    </source>
</reference>
<accession>A0A9W6G784</accession>
<dbReference type="Gene3D" id="1.10.260.40">
    <property type="entry name" value="lambda repressor-like DNA-binding domains"/>
    <property type="match status" value="1"/>
</dbReference>
<dbReference type="InterPro" id="IPR010982">
    <property type="entry name" value="Lambda_DNA-bd_dom_sf"/>
</dbReference>
<dbReference type="Proteomes" id="UP001144313">
    <property type="component" value="Unassembled WGS sequence"/>
</dbReference>
<gene>
    <name evidence="2" type="ORF">GALLR39Z86_13780</name>
</gene>
<evidence type="ECO:0000313" key="3">
    <source>
        <dbReference type="Proteomes" id="UP001144313"/>
    </source>
</evidence>
<dbReference type="Pfam" id="PF12728">
    <property type="entry name" value="HTH_17"/>
    <property type="match status" value="1"/>
</dbReference>
<evidence type="ECO:0000259" key="1">
    <source>
        <dbReference type="Pfam" id="PF12728"/>
    </source>
</evidence>
<dbReference type="AlphaFoldDB" id="A0A9W6G784"/>
<organism evidence="2 3">
    <name type="scientific">Glycomyces algeriensis</name>
    <dbReference type="NCBI Taxonomy" id="256037"/>
    <lineage>
        <taxon>Bacteria</taxon>
        <taxon>Bacillati</taxon>
        <taxon>Actinomycetota</taxon>
        <taxon>Actinomycetes</taxon>
        <taxon>Glycomycetales</taxon>
        <taxon>Glycomycetaceae</taxon>
        <taxon>Glycomyces</taxon>
    </lineage>
</organism>
<name>A0A9W6G784_9ACTN</name>
<comment type="caution">
    <text evidence="2">The sequence shown here is derived from an EMBL/GenBank/DDBJ whole genome shotgun (WGS) entry which is preliminary data.</text>
</comment>
<proteinExistence type="predicted"/>
<feature type="domain" description="Helix-turn-helix" evidence="1">
    <location>
        <begin position="17"/>
        <end position="67"/>
    </location>
</feature>